<sequence length="317" mass="35307">MKALLIVVLLVGVGLAWLPKLRSLEKGPLTDADRARAPGEFVTLSQGRVHYQLTGPEAAPLVVMVHGFSIPSYTWERNVEGLSKAGYRVLTFDLYGRGFSDRPKLAYGRATYVTLLSELLDALAPEQTVHLVGLSMGGAVVAAFSADHPERVLSASFLAPFSRPIDIGPLAWPVVGSYLAKVFYLPGLAHRQLKDLVEPERFPYWVARYQQQMRFEGFDQALIASAQNYLQTDPMEDFRRIGQLGIPSLLLFGDQDRLFPQEQFAPELRKALSPNGQFELIDNAGHALHYERSEQVNAALLRFFQQVSVPEVLQQQG</sequence>
<dbReference type="Gene3D" id="3.40.50.1820">
    <property type="entry name" value="alpha/beta hydrolase"/>
    <property type="match status" value="1"/>
</dbReference>
<dbReference type="InterPro" id="IPR029058">
    <property type="entry name" value="AB_hydrolase_fold"/>
</dbReference>
<evidence type="ECO:0000313" key="3">
    <source>
        <dbReference type="Proteomes" id="UP000184268"/>
    </source>
</evidence>
<evidence type="ECO:0000259" key="1">
    <source>
        <dbReference type="Pfam" id="PF00561"/>
    </source>
</evidence>
<dbReference type="GO" id="GO:0016020">
    <property type="term" value="C:membrane"/>
    <property type="evidence" value="ECO:0007669"/>
    <property type="project" value="TreeGrafter"/>
</dbReference>
<proteinExistence type="predicted"/>
<dbReference type="PANTHER" id="PTHR43798:SF33">
    <property type="entry name" value="HYDROLASE, PUTATIVE (AFU_ORTHOLOGUE AFUA_2G14860)-RELATED"/>
    <property type="match status" value="1"/>
</dbReference>
<dbReference type="Proteomes" id="UP000184268">
    <property type="component" value="Unassembled WGS sequence"/>
</dbReference>
<dbReference type="InterPro" id="IPR000073">
    <property type="entry name" value="AB_hydrolase_1"/>
</dbReference>
<dbReference type="GO" id="GO:0046464">
    <property type="term" value="P:acylglycerol catabolic process"/>
    <property type="evidence" value="ECO:0007669"/>
    <property type="project" value="TreeGrafter"/>
</dbReference>
<gene>
    <name evidence="2" type="ORF">SAMN02745129_4708</name>
</gene>
<dbReference type="Pfam" id="PF00561">
    <property type="entry name" value="Abhydrolase_1"/>
    <property type="match status" value="1"/>
</dbReference>
<feature type="domain" description="AB hydrolase-1" evidence="1">
    <location>
        <begin position="60"/>
        <end position="292"/>
    </location>
</feature>
<name>A0A1M5Z5P2_9GAMM</name>
<reference evidence="2 3" key="1">
    <citation type="submission" date="2016-11" db="EMBL/GenBank/DDBJ databases">
        <authorList>
            <person name="Jaros S."/>
            <person name="Januszkiewicz K."/>
            <person name="Wedrychowicz H."/>
        </authorList>
    </citation>
    <scope>NUCLEOTIDE SEQUENCE [LARGE SCALE GENOMIC DNA]</scope>
    <source>
        <strain evidence="2 3">DSM 16917</strain>
    </source>
</reference>
<dbReference type="AlphaFoldDB" id="A0A1M5Z5P2"/>
<organism evidence="2 3">
    <name type="scientific">Ferrimonas marina</name>
    <dbReference type="NCBI Taxonomy" id="299255"/>
    <lineage>
        <taxon>Bacteria</taxon>
        <taxon>Pseudomonadati</taxon>
        <taxon>Pseudomonadota</taxon>
        <taxon>Gammaproteobacteria</taxon>
        <taxon>Alteromonadales</taxon>
        <taxon>Ferrimonadaceae</taxon>
        <taxon>Ferrimonas</taxon>
    </lineage>
</organism>
<dbReference type="GO" id="GO:0047372">
    <property type="term" value="F:monoacylglycerol lipase activity"/>
    <property type="evidence" value="ECO:0007669"/>
    <property type="project" value="TreeGrafter"/>
</dbReference>
<accession>A0A1M5Z5P2</accession>
<dbReference type="InterPro" id="IPR050266">
    <property type="entry name" value="AB_hydrolase_sf"/>
</dbReference>
<dbReference type="SUPFAM" id="SSF53474">
    <property type="entry name" value="alpha/beta-Hydrolases"/>
    <property type="match status" value="1"/>
</dbReference>
<protein>
    <submittedName>
        <fullName evidence="2">Pimeloyl-ACP methyl ester carboxylesterase</fullName>
    </submittedName>
</protein>
<dbReference type="STRING" id="299255.SAMN02745129_4708"/>
<dbReference type="PRINTS" id="PR00111">
    <property type="entry name" value="ABHYDROLASE"/>
</dbReference>
<dbReference type="PRINTS" id="PR00412">
    <property type="entry name" value="EPOXHYDRLASE"/>
</dbReference>
<dbReference type="InterPro" id="IPR000639">
    <property type="entry name" value="Epox_hydrolase-like"/>
</dbReference>
<dbReference type="RefSeq" id="WP_067662018.1">
    <property type="nucleotide sequence ID" value="NZ_FQXG01000009.1"/>
</dbReference>
<dbReference type="OrthoDB" id="5853561at2"/>
<keyword evidence="3" id="KW-1185">Reference proteome</keyword>
<evidence type="ECO:0000313" key="2">
    <source>
        <dbReference type="EMBL" id="SHI19587.1"/>
    </source>
</evidence>
<dbReference type="PANTHER" id="PTHR43798">
    <property type="entry name" value="MONOACYLGLYCEROL LIPASE"/>
    <property type="match status" value="1"/>
</dbReference>
<dbReference type="EMBL" id="FQXG01000009">
    <property type="protein sequence ID" value="SHI19587.1"/>
    <property type="molecule type" value="Genomic_DNA"/>
</dbReference>